<evidence type="ECO:0000259" key="4">
    <source>
        <dbReference type="Pfam" id="PF01847"/>
    </source>
</evidence>
<organism evidence="5 6">
    <name type="scientific">Crateriforma conspicua</name>
    <dbReference type="NCBI Taxonomy" id="2527996"/>
    <lineage>
        <taxon>Bacteria</taxon>
        <taxon>Pseudomonadati</taxon>
        <taxon>Planctomycetota</taxon>
        <taxon>Planctomycetia</taxon>
        <taxon>Planctomycetales</taxon>
        <taxon>Planctomycetaceae</taxon>
        <taxon>Crateriforma</taxon>
    </lineage>
</organism>
<dbReference type="GO" id="GO:0008236">
    <property type="term" value="F:serine-type peptidase activity"/>
    <property type="evidence" value="ECO:0007669"/>
    <property type="project" value="InterPro"/>
</dbReference>
<dbReference type="SUPFAM" id="SSF49468">
    <property type="entry name" value="VHL"/>
    <property type="match status" value="1"/>
</dbReference>
<gene>
    <name evidence="5" type="primary">ptpA_2</name>
    <name evidence="5" type="ORF">V7x_18710</name>
</gene>
<dbReference type="SUPFAM" id="SSF53474">
    <property type="entry name" value="alpha/beta-Hydrolases"/>
    <property type="match status" value="1"/>
</dbReference>
<dbReference type="Gene3D" id="2.140.10.30">
    <property type="entry name" value="Dipeptidylpeptidase IV, N-terminal domain"/>
    <property type="match status" value="1"/>
</dbReference>
<feature type="region of interest" description="Disordered" evidence="1">
    <location>
        <begin position="214"/>
        <end position="241"/>
    </location>
</feature>
<dbReference type="Pfam" id="PF00326">
    <property type="entry name" value="Peptidase_S9"/>
    <property type="match status" value="1"/>
</dbReference>
<dbReference type="InterPro" id="IPR002469">
    <property type="entry name" value="Peptidase_S9B_N"/>
</dbReference>
<keyword evidence="5" id="KW-0378">Hydrolase</keyword>
<evidence type="ECO:0000313" key="6">
    <source>
        <dbReference type="Proteomes" id="UP000316476"/>
    </source>
</evidence>
<comment type="caution">
    <text evidence="5">The sequence shown here is derived from an EMBL/GenBank/DDBJ whole genome shotgun (WGS) entry which is preliminary data.</text>
</comment>
<dbReference type="GO" id="GO:0006508">
    <property type="term" value="P:proteolysis"/>
    <property type="evidence" value="ECO:0007669"/>
    <property type="project" value="InterPro"/>
</dbReference>
<evidence type="ECO:0000313" key="5">
    <source>
        <dbReference type="EMBL" id="TWU66307.1"/>
    </source>
</evidence>
<dbReference type="EMBL" id="SJPZ01000001">
    <property type="protein sequence ID" value="TWU66307.1"/>
    <property type="molecule type" value="Genomic_DNA"/>
</dbReference>
<dbReference type="Gene3D" id="3.40.50.1820">
    <property type="entry name" value="alpha/beta hydrolase"/>
    <property type="match status" value="1"/>
</dbReference>
<evidence type="ECO:0000259" key="2">
    <source>
        <dbReference type="Pfam" id="PF00326"/>
    </source>
</evidence>
<accession>A0A5C6FTI0</accession>
<dbReference type="EC" id="3.4.14.12" evidence="5"/>
<dbReference type="Proteomes" id="UP000316476">
    <property type="component" value="Unassembled WGS sequence"/>
</dbReference>
<feature type="domain" description="von Hippel-Lindau disease tumour suppressor beta" evidence="4">
    <location>
        <begin position="146"/>
        <end position="197"/>
    </location>
</feature>
<dbReference type="InterPro" id="IPR029058">
    <property type="entry name" value="AB_hydrolase_fold"/>
</dbReference>
<reference evidence="5 6" key="1">
    <citation type="submission" date="2019-02" db="EMBL/GenBank/DDBJ databases">
        <title>Deep-cultivation of Planctomycetes and their phenomic and genomic characterization uncovers novel biology.</title>
        <authorList>
            <person name="Wiegand S."/>
            <person name="Jogler M."/>
            <person name="Boedeker C."/>
            <person name="Pinto D."/>
            <person name="Vollmers J."/>
            <person name="Rivas-Marin E."/>
            <person name="Kohn T."/>
            <person name="Peeters S.H."/>
            <person name="Heuer A."/>
            <person name="Rast P."/>
            <person name="Oberbeckmann S."/>
            <person name="Bunk B."/>
            <person name="Jeske O."/>
            <person name="Meyerdierks A."/>
            <person name="Storesund J.E."/>
            <person name="Kallscheuer N."/>
            <person name="Luecker S."/>
            <person name="Lage O.M."/>
            <person name="Pohl T."/>
            <person name="Merkel B.J."/>
            <person name="Hornburger P."/>
            <person name="Mueller R.-W."/>
            <person name="Bruemmer F."/>
            <person name="Labrenz M."/>
            <person name="Spormann A.M."/>
            <person name="Op Den Camp H."/>
            <person name="Overmann J."/>
            <person name="Amann R."/>
            <person name="Jetten M.S.M."/>
            <person name="Mascher T."/>
            <person name="Medema M.H."/>
            <person name="Devos D.P."/>
            <person name="Kaster A.-K."/>
            <person name="Ovreas L."/>
            <person name="Rohde M."/>
            <person name="Galperin M.Y."/>
            <person name="Jogler C."/>
        </authorList>
    </citation>
    <scope>NUCLEOTIDE SEQUENCE [LARGE SCALE GENOMIC DNA]</scope>
    <source>
        <strain evidence="5 6">V7</strain>
    </source>
</reference>
<feature type="domain" description="Peptidase S9 prolyl oligopeptidase catalytic" evidence="2">
    <location>
        <begin position="618"/>
        <end position="811"/>
    </location>
</feature>
<feature type="compositionally biased region" description="Basic and acidic residues" evidence="1">
    <location>
        <begin position="228"/>
        <end position="241"/>
    </location>
</feature>
<dbReference type="SUPFAM" id="SSF82171">
    <property type="entry name" value="DPP6 N-terminal domain-like"/>
    <property type="match status" value="1"/>
</dbReference>
<proteinExistence type="predicted"/>
<dbReference type="AlphaFoldDB" id="A0A5C6FTI0"/>
<dbReference type="InterPro" id="IPR001375">
    <property type="entry name" value="Peptidase_S9_cat"/>
</dbReference>
<name>A0A5C6FTI0_9PLAN</name>
<dbReference type="Gene3D" id="2.60.40.780">
    <property type="entry name" value="von Hippel-Lindau disease tumour suppressor, beta domain"/>
    <property type="match status" value="1"/>
</dbReference>
<protein>
    <submittedName>
        <fullName evidence="5">Prolyl tripeptidyl peptidase</fullName>
        <ecNumber evidence="5">3.4.14.12</ecNumber>
    </submittedName>
</protein>
<evidence type="ECO:0000259" key="3">
    <source>
        <dbReference type="Pfam" id="PF00930"/>
    </source>
</evidence>
<dbReference type="InterPro" id="IPR024053">
    <property type="entry name" value="VHL_beta_dom"/>
</dbReference>
<dbReference type="InterPro" id="IPR036208">
    <property type="entry name" value="VHL_sf"/>
</dbReference>
<dbReference type="InterPro" id="IPR037140">
    <property type="entry name" value="VHL_beta_dom_sf"/>
</dbReference>
<dbReference type="OrthoDB" id="9812921at2"/>
<evidence type="ECO:0000256" key="1">
    <source>
        <dbReference type="SAM" id="MobiDB-lite"/>
    </source>
</evidence>
<feature type="domain" description="Dipeptidylpeptidase IV N-terminal" evidence="3">
    <location>
        <begin position="279"/>
        <end position="532"/>
    </location>
</feature>
<dbReference type="PANTHER" id="PTHR11731">
    <property type="entry name" value="PROTEASE FAMILY S9B,C DIPEPTIDYL-PEPTIDASE IV-RELATED"/>
    <property type="match status" value="1"/>
</dbReference>
<dbReference type="Pfam" id="PF01847">
    <property type="entry name" value="VHL"/>
    <property type="match status" value="1"/>
</dbReference>
<dbReference type="Pfam" id="PF00930">
    <property type="entry name" value="DPPIV_N"/>
    <property type="match status" value="1"/>
</dbReference>
<dbReference type="PANTHER" id="PTHR11731:SF118">
    <property type="entry name" value="BLR1971 PROTEIN"/>
    <property type="match status" value="1"/>
</dbReference>
<dbReference type="InterPro" id="IPR050278">
    <property type="entry name" value="Serine_Prot_S9B/DPPIV"/>
</dbReference>
<sequence length="830" mass="93772">MRDRAKPSSVPSASRLSSTHWWLVIWLCVLVAWIGNAGSSFGQGSRSDYQRWETLDRTVAGKVFRNDVSAHWINDDLFWYRVRTRDHGERFVVVNAATGKKSSDYDRDQLRDAIASDADDVDIDSIFGLKPRRTIASSHYRGSPTSIEFDNRTNQDLKVHYRSGDGTERYYGDVKAGASRQWSTYDGHAWVLRDADGKAVACFVADTTPGIAVIDSDTPRPAAAQPGRRRDESRRQKSPDEAWEIRIDDHNVHLTHRDDQAKKWSTADGSRQNEYGGRIHWSPDSNHFVVMKTRPGTRRKIHLIDSSPDDSHHGKLITLDYAKPGDDLDVRTLVLFSADGSRRFEIDNTLFPNPYQLSDFQWDPDSSGFSFLYNQRGHQVLRLVRVNADDGSTSTLIDETSDTFICYSSKKYLRRLAKSDEAIWMSERSGWNHLYLVDRKSGKMSNITHGCLGLDGQFVVRGVDKVDAEKRRIWLKVSGIHPGEDPYHVHLLAVDFDGNNATVLTGGDGNHRWEFSPNGRYLIDQYSRVDLPNRSVLRDAETGKSICELETADIRALLETGWRVPERFVAKGRDGQTDIHGIIVRPTGFDPRRKYPVLEYIYAGPHGSFVPKSFGTHSRLYKMAELGFIVVQIDGMGTNHRSKAFHDVCWKNLGDSGFPDRIAWLKAAAETRPEMDLRRVGIWGGSAGGQSALRALLAHGDFYHAAVADCGCHDNRVDKIWWNEQWMGWPIGPHYKEQSNVTCAHQLQGDLMLIVGELDRNVDPISTMQVVDALVRADKDFELLVMPGVGHGAAGHPYAARRQADFFVRKLLGRQPRWDSGDRNNEPVTD</sequence>